<organism evidence="1 2">
    <name type="scientific">Elysia marginata</name>
    <dbReference type="NCBI Taxonomy" id="1093978"/>
    <lineage>
        <taxon>Eukaryota</taxon>
        <taxon>Metazoa</taxon>
        <taxon>Spiralia</taxon>
        <taxon>Lophotrochozoa</taxon>
        <taxon>Mollusca</taxon>
        <taxon>Gastropoda</taxon>
        <taxon>Heterobranchia</taxon>
        <taxon>Euthyneura</taxon>
        <taxon>Panpulmonata</taxon>
        <taxon>Sacoglossa</taxon>
        <taxon>Placobranchoidea</taxon>
        <taxon>Plakobranchidae</taxon>
        <taxon>Elysia</taxon>
    </lineage>
</organism>
<dbReference type="AlphaFoldDB" id="A0AAV4JPX0"/>
<name>A0AAV4JPX0_9GAST</name>
<evidence type="ECO:0000313" key="1">
    <source>
        <dbReference type="EMBL" id="GFS24174.1"/>
    </source>
</evidence>
<dbReference type="Proteomes" id="UP000762676">
    <property type="component" value="Unassembled WGS sequence"/>
</dbReference>
<keyword evidence="2" id="KW-1185">Reference proteome</keyword>
<sequence>MAPVLFNRSLFHLRPNHSVKDLEKGVYLKHRLDESLFDLRQLKVKTMTIDIKILEALFAEDFSLVAHTEYDLEPIVNKFADTHAFLVSA</sequence>
<dbReference type="EMBL" id="BMAT01003372">
    <property type="protein sequence ID" value="GFS24174.1"/>
    <property type="molecule type" value="Genomic_DNA"/>
</dbReference>
<evidence type="ECO:0000313" key="2">
    <source>
        <dbReference type="Proteomes" id="UP000762676"/>
    </source>
</evidence>
<reference evidence="1 2" key="1">
    <citation type="journal article" date="2021" name="Elife">
        <title>Chloroplast acquisition without the gene transfer in kleptoplastic sea slugs, Plakobranchus ocellatus.</title>
        <authorList>
            <person name="Maeda T."/>
            <person name="Takahashi S."/>
            <person name="Yoshida T."/>
            <person name="Shimamura S."/>
            <person name="Takaki Y."/>
            <person name="Nagai Y."/>
            <person name="Toyoda A."/>
            <person name="Suzuki Y."/>
            <person name="Arimoto A."/>
            <person name="Ishii H."/>
            <person name="Satoh N."/>
            <person name="Nishiyama T."/>
            <person name="Hasebe M."/>
            <person name="Maruyama T."/>
            <person name="Minagawa J."/>
            <person name="Obokata J."/>
            <person name="Shigenobu S."/>
        </authorList>
    </citation>
    <scope>NUCLEOTIDE SEQUENCE [LARGE SCALE GENOMIC DNA]</scope>
</reference>
<proteinExistence type="predicted"/>
<protein>
    <submittedName>
        <fullName evidence="1">Uncharacterized protein</fullName>
    </submittedName>
</protein>
<gene>
    <name evidence="1" type="ORF">ElyMa_001657000</name>
</gene>
<accession>A0AAV4JPX0</accession>
<comment type="caution">
    <text evidence="1">The sequence shown here is derived from an EMBL/GenBank/DDBJ whole genome shotgun (WGS) entry which is preliminary data.</text>
</comment>